<sequence length="327" mass="35316">MPIAPDIASRFTRDLDALCPQAARIGIAVSGGADSLALLLLAASVRSGQVEAATVDHALRPESRGEAKMVSTVCAELGVPHRVLTAQWDTTPQSALQERARHERYRLLGLWGAERGLDAILAAHHLDDQAETFLMRLVRGAGVRGLAGIRPSATIPGGNLPLLRPLIGWRRNELEEICNQAGLSPAIDPGNADQTFERVRVRGALADADWLDSAAIAASAQHLADADRALEWAVDRAWPADVDESDGGFSYRPGNAPKEVRRRVTERIVRRLASEGGSSLRGAELDHLLNTLARGDQATLRGVLCKGGDIWRFVSAPHRTRRGEDSR</sequence>
<comment type="catalytic activity">
    <reaction evidence="5 6">
        <text>cytidine(34) in tRNA(Ile2) + L-lysine + ATP = lysidine(34) in tRNA(Ile2) + AMP + diphosphate + H(+)</text>
        <dbReference type="Rhea" id="RHEA:43744"/>
        <dbReference type="Rhea" id="RHEA-COMP:10625"/>
        <dbReference type="Rhea" id="RHEA-COMP:10670"/>
        <dbReference type="ChEBI" id="CHEBI:15378"/>
        <dbReference type="ChEBI" id="CHEBI:30616"/>
        <dbReference type="ChEBI" id="CHEBI:32551"/>
        <dbReference type="ChEBI" id="CHEBI:33019"/>
        <dbReference type="ChEBI" id="CHEBI:82748"/>
        <dbReference type="ChEBI" id="CHEBI:83665"/>
        <dbReference type="ChEBI" id="CHEBI:456215"/>
        <dbReference type="EC" id="6.3.4.19"/>
    </reaction>
</comment>
<dbReference type="KEGG" id="slut:H9L13_03805"/>
<evidence type="ECO:0000313" key="8">
    <source>
        <dbReference type="EMBL" id="QNN68039.1"/>
    </source>
</evidence>
<dbReference type="Gene3D" id="3.40.50.620">
    <property type="entry name" value="HUPs"/>
    <property type="match status" value="1"/>
</dbReference>
<gene>
    <name evidence="6 8" type="primary">tilS</name>
    <name evidence="8" type="ORF">H9L13_03805</name>
</gene>
<evidence type="ECO:0000256" key="2">
    <source>
        <dbReference type="ARBA" id="ARBA00022694"/>
    </source>
</evidence>
<evidence type="ECO:0000256" key="5">
    <source>
        <dbReference type="ARBA" id="ARBA00048539"/>
    </source>
</evidence>
<keyword evidence="2 6" id="KW-0819">tRNA processing</keyword>
<dbReference type="GO" id="GO:0006400">
    <property type="term" value="P:tRNA modification"/>
    <property type="evidence" value="ECO:0007669"/>
    <property type="project" value="UniProtKB-UniRule"/>
</dbReference>
<comment type="function">
    <text evidence="6">Ligates lysine onto the cytidine present at position 34 of the AUA codon-specific tRNA(Ile) that contains the anticodon CAU, in an ATP-dependent manner. Cytidine is converted to lysidine, thus changing the amino acid specificity of the tRNA from methionine to isoleucine.</text>
</comment>
<protein>
    <recommendedName>
        <fullName evidence="6">tRNA(Ile)-lysidine synthase</fullName>
        <ecNumber evidence="6">6.3.4.19</ecNumber>
    </recommendedName>
    <alternativeName>
        <fullName evidence="6">tRNA(Ile)-2-lysyl-cytidine synthase</fullName>
    </alternativeName>
    <alternativeName>
        <fullName evidence="6">tRNA(Ile)-lysidine synthetase</fullName>
    </alternativeName>
</protein>
<comment type="similarity">
    <text evidence="6">Belongs to the tRNA(Ile)-lysidine synthase family.</text>
</comment>
<feature type="binding site" evidence="6">
    <location>
        <begin position="30"/>
        <end position="35"/>
    </location>
    <ligand>
        <name>ATP</name>
        <dbReference type="ChEBI" id="CHEBI:30616"/>
    </ligand>
</feature>
<dbReference type="InterPro" id="IPR012795">
    <property type="entry name" value="tRNA_Ile_lys_synt_N"/>
</dbReference>
<dbReference type="SUPFAM" id="SSF52402">
    <property type="entry name" value="Adenine nucleotide alpha hydrolases-like"/>
    <property type="match status" value="1"/>
</dbReference>
<organism evidence="8 9">
    <name type="scientific">Sphingomonas lutea</name>
    <dbReference type="NCBI Taxonomy" id="1045317"/>
    <lineage>
        <taxon>Bacteria</taxon>
        <taxon>Pseudomonadati</taxon>
        <taxon>Pseudomonadota</taxon>
        <taxon>Alphaproteobacteria</taxon>
        <taxon>Sphingomonadales</taxon>
        <taxon>Sphingomonadaceae</taxon>
        <taxon>Sphingomonas</taxon>
    </lineage>
</organism>
<evidence type="ECO:0000256" key="6">
    <source>
        <dbReference type="HAMAP-Rule" id="MF_01161"/>
    </source>
</evidence>
<keyword evidence="3 6" id="KW-0547">Nucleotide-binding</keyword>
<dbReference type="Pfam" id="PF01171">
    <property type="entry name" value="ATP_bind_3"/>
    <property type="match status" value="1"/>
</dbReference>
<dbReference type="GO" id="GO:0032267">
    <property type="term" value="F:tRNA(Ile)-lysidine synthase activity"/>
    <property type="evidence" value="ECO:0007669"/>
    <property type="project" value="UniProtKB-EC"/>
</dbReference>
<dbReference type="InterPro" id="IPR014729">
    <property type="entry name" value="Rossmann-like_a/b/a_fold"/>
</dbReference>
<dbReference type="AlphaFoldDB" id="A0A7G9SJL4"/>
<feature type="domain" description="tRNA(Ile)-lysidine/2-thiocytidine synthase N-terminal" evidence="7">
    <location>
        <begin position="25"/>
        <end position="202"/>
    </location>
</feature>
<evidence type="ECO:0000256" key="4">
    <source>
        <dbReference type="ARBA" id="ARBA00022840"/>
    </source>
</evidence>
<dbReference type="EC" id="6.3.4.19" evidence="6"/>
<evidence type="ECO:0000313" key="9">
    <source>
        <dbReference type="Proteomes" id="UP000515971"/>
    </source>
</evidence>
<dbReference type="HAMAP" id="MF_01161">
    <property type="entry name" value="tRNA_Ile_lys_synt"/>
    <property type="match status" value="1"/>
</dbReference>
<dbReference type="RefSeq" id="WP_187539176.1">
    <property type="nucleotide sequence ID" value="NZ_BAABJT010000001.1"/>
</dbReference>
<name>A0A7G9SJL4_9SPHN</name>
<reference evidence="8 9" key="1">
    <citation type="submission" date="2020-08" db="EMBL/GenBank/DDBJ databases">
        <title>Genome sequence of Sphingomonas lutea KCTC 23642T.</title>
        <authorList>
            <person name="Hyun D.-W."/>
            <person name="Bae J.-W."/>
        </authorList>
    </citation>
    <scope>NUCLEOTIDE SEQUENCE [LARGE SCALE GENOMIC DNA]</scope>
    <source>
        <strain evidence="8 9">KCTC 23642</strain>
    </source>
</reference>
<keyword evidence="4 6" id="KW-0067">ATP-binding</keyword>
<keyword evidence="1 6" id="KW-0436">Ligase</keyword>
<keyword evidence="9" id="KW-1185">Reference proteome</keyword>
<evidence type="ECO:0000256" key="1">
    <source>
        <dbReference type="ARBA" id="ARBA00022598"/>
    </source>
</evidence>
<dbReference type="Proteomes" id="UP000515971">
    <property type="component" value="Chromosome"/>
</dbReference>
<evidence type="ECO:0000256" key="3">
    <source>
        <dbReference type="ARBA" id="ARBA00022741"/>
    </source>
</evidence>
<dbReference type="PANTHER" id="PTHR43033">
    <property type="entry name" value="TRNA(ILE)-LYSIDINE SYNTHASE-RELATED"/>
    <property type="match status" value="1"/>
</dbReference>
<dbReference type="GO" id="GO:0005737">
    <property type="term" value="C:cytoplasm"/>
    <property type="evidence" value="ECO:0007669"/>
    <property type="project" value="UniProtKB-SubCell"/>
</dbReference>
<dbReference type="InterPro" id="IPR011063">
    <property type="entry name" value="TilS/TtcA_N"/>
</dbReference>
<comment type="subcellular location">
    <subcellularLocation>
        <location evidence="6">Cytoplasm</location>
    </subcellularLocation>
</comment>
<dbReference type="GO" id="GO:0005524">
    <property type="term" value="F:ATP binding"/>
    <property type="evidence" value="ECO:0007669"/>
    <property type="project" value="UniProtKB-UniRule"/>
</dbReference>
<proteinExistence type="inferred from homology"/>
<comment type="domain">
    <text evidence="6">The N-terminal region contains the highly conserved SGGXDS motif, predicted to be a P-loop motif involved in ATP binding.</text>
</comment>
<keyword evidence="6" id="KW-0963">Cytoplasm</keyword>
<dbReference type="NCBIfam" id="TIGR02432">
    <property type="entry name" value="lysidine_TilS_N"/>
    <property type="match status" value="1"/>
</dbReference>
<evidence type="ECO:0000259" key="7">
    <source>
        <dbReference type="Pfam" id="PF01171"/>
    </source>
</evidence>
<dbReference type="PANTHER" id="PTHR43033:SF5">
    <property type="entry name" value="TRNA(ILE)-LYSIDINE SYNTHETASE"/>
    <property type="match status" value="1"/>
</dbReference>
<dbReference type="EMBL" id="CP060718">
    <property type="protein sequence ID" value="QNN68039.1"/>
    <property type="molecule type" value="Genomic_DNA"/>
</dbReference>
<dbReference type="InterPro" id="IPR012094">
    <property type="entry name" value="tRNA_Ile_lys_synt"/>
</dbReference>
<dbReference type="CDD" id="cd01992">
    <property type="entry name" value="TilS_N"/>
    <property type="match status" value="1"/>
</dbReference>
<accession>A0A7G9SJL4</accession>